<dbReference type="Gene3D" id="3.40.50.1360">
    <property type="match status" value="1"/>
</dbReference>
<dbReference type="GO" id="GO:0042802">
    <property type="term" value="F:identical protein binding"/>
    <property type="evidence" value="ECO:0007669"/>
    <property type="project" value="TreeGrafter"/>
</dbReference>
<dbReference type="GO" id="GO:0006043">
    <property type="term" value="P:glucosamine catabolic process"/>
    <property type="evidence" value="ECO:0007669"/>
    <property type="project" value="TreeGrafter"/>
</dbReference>
<proteinExistence type="predicted"/>
<evidence type="ECO:0000256" key="1">
    <source>
        <dbReference type="ARBA" id="ARBA00023277"/>
    </source>
</evidence>
<evidence type="ECO:0000259" key="2">
    <source>
        <dbReference type="Pfam" id="PF01182"/>
    </source>
</evidence>
<keyword evidence="4" id="KW-1185">Reference proteome</keyword>
<dbReference type="PANTHER" id="PTHR11280:SF6">
    <property type="entry name" value="GLUCOSAMINE-6-PHOSPHATE ISOMERASE NAGB"/>
    <property type="match status" value="1"/>
</dbReference>
<gene>
    <name evidence="3" type="ORF">SAMN05444373_102111</name>
</gene>
<dbReference type="GO" id="GO:0005737">
    <property type="term" value="C:cytoplasm"/>
    <property type="evidence" value="ECO:0007669"/>
    <property type="project" value="TreeGrafter"/>
</dbReference>
<dbReference type="InterPro" id="IPR037171">
    <property type="entry name" value="NagB/RpiA_transferase-like"/>
</dbReference>
<dbReference type="InterPro" id="IPR006148">
    <property type="entry name" value="Glc/Gal-6P_isomerase"/>
</dbReference>
<dbReference type="EMBL" id="FQZP01000021">
    <property type="protein sequence ID" value="SHJ04624.1"/>
    <property type="molecule type" value="Genomic_DNA"/>
</dbReference>
<name>A0A1M6G3Z0_9FIRM</name>
<dbReference type="GO" id="GO:0019262">
    <property type="term" value="P:N-acetylneuraminate catabolic process"/>
    <property type="evidence" value="ECO:0007669"/>
    <property type="project" value="TreeGrafter"/>
</dbReference>
<organism evidence="3 4">
    <name type="scientific">Thermoclostridium caenicola</name>
    <dbReference type="NCBI Taxonomy" id="659425"/>
    <lineage>
        <taxon>Bacteria</taxon>
        <taxon>Bacillati</taxon>
        <taxon>Bacillota</taxon>
        <taxon>Clostridia</taxon>
        <taxon>Eubacteriales</taxon>
        <taxon>Oscillospiraceae</taxon>
        <taxon>Thermoclostridium</taxon>
    </lineage>
</organism>
<dbReference type="GO" id="GO:0005975">
    <property type="term" value="P:carbohydrate metabolic process"/>
    <property type="evidence" value="ECO:0007669"/>
    <property type="project" value="InterPro"/>
</dbReference>
<keyword evidence="1" id="KW-0119">Carbohydrate metabolism</keyword>
<sequence length="256" mass="28851">MLLIEKKIDNLKVYVYENRKYMGKEAAKKAAEIINNAISKKGEANVIFAAAPSQTDLLEALISENVDWTKVNAFQQDEYLDLDPEHPAGFGNFLRRHIYDKLPFKSCHFLYCRPEQAEAKCQEYAELLKKIPPDMIFLGVGENGHIAFNDPQVADFNDPKDVKIVELDQVCRNQQVNDGCFESIDQVPTHALTLTLSFIMRVPQAITVVPTSLKAKAVARALHGEISEECPASILRRHASAELYLDKESAREAFNL</sequence>
<accession>A0A1M6G3Z0</accession>
<evidence type="ECO:0000313" key="4">
    <source>
        <dbReference type="Proteomes" id="UP000324781"/>
    </source>
</evidence>
<dbReference type="Pfam" id="PF01182">
    <property type="entry name" value="Glucosamine_iso"/>
    <property type="match status" value="1"/>
</dbReference>
<evidence type="ECO:0000313" key="3">
    <source>
        <dbReference type="EMBL" id="SHJ04624.1"/>
    </source>
</evidence>
<dbReference type="Proteomes" id="UP000324781">
    <property type="component" value="Unassembled WGS sequence"/>
</dbReference>
<protein>
    <submittedName>
        <fullName evidence="3">Glucosamine-6-phosphate deaminase</fullName>
    </submittedName>
</protein>
<dbReference type="GO" id="GO:0006046">
    <property type="term" value="P:N-acetylglucosamine catabolic process"/>
    <property type="evidence" value="ECO:0007669"/>
    <property type="project" value="TreeGrafter"/>
</dbReference>
<dbReference type="RefSeq" id="WP_149678651.1">
    <property type="nucleotide sequence ID" value="NZ_DAONMB010000007.1"/>
</dbReference>
<dbReference type="OrthoDB" id="9791139at2"/>
<dbReference type="PANTHER" id="PTHR11280">
    <property type="entry name" value="GLUCOSAMINE-6-PHOSPHATE ISOMERASE"/>
    <property type="match status" value="1"/>
</dbReference>
<dbReference type="SUPFAM" id="SSF100950">
    <property type="entry name" value="NagB/RpiA/CoA transferase-like"/>
    <property type="match status" value="1"/>
</dbReference>
<feature type="domain" description="Glucosamine/galactosamine-6-phosphate isomerase" evidence="2">
    <location>
        <begin position="19"/>
        <end position="238"/>
    </location>
</feature>
<reference evidence="3 4" key="1">
    <citation type="submission" date="2016-11" db="EMBL/GenBank/DDBJ databases">
        <authorList>
            <person name="Varghese N."/>
            <person name="Submissions S."/>
        </authorList>
    </citation>
    <scope>NUCLEOTIDE SEQUENCE [LARGE SCALE GENOMIC DNA]</scope>
    <source>
        <strain evidence="3 4">DSM 19027</strain>
    </source>
</reference>
<dbReference type="CDD" id="cd01399">
    <property type="entry name" value="GlcN6P_deaminase"/>
    <property type="match status" value="1"/>
</dbReference>
<dbReference type="InterPro" id="IPR004547">
    <property type="entry name" value="Glucosamine6P_isomerase"/>
</dbReference>
<dbReference type="GO" id="GO:0004342">
    <property type="term" value="F:glucosamine-6-phosphate deaminase activity"/>
    <property type="evidence" value="ECO:0007669"/>
    <property type="project" value="InterPro"/>
</dbReference>
<dbReference type="AlphaFoldDB" id="A0A1M6G3Z0"/>